<accession>A0ABU3TDC8</accession>
<evidence type="ECO:0000256" key="3">
    <source>
        <dbReference type="ARBA" id="ARBA00022553"/>
    </source>
</evidence>
<evidence type="ECO:0000256" key="7">
    <source>
        <dbReference type="SAM" id="Phobius"/>
    </source>
</evidence>
<protein>
    <recommendedName>
        <fullName evidence="2">histidine kinase</fullName>
        <ecNumber evidence="2">2.7.13.3</ecNumber>
    </recommendedName>
</protein>
<dbReference type="InterPro" id="IPR004358">
    <property type="entry name" value="Sig_transdc_His_kin-like_C"/>
</dbReference>
<dbReference type="EC" id="2.7.13.3" evidence="2"/>
<dbReference type="SMART" id="SM00387">
    <property type="entry name" value="HATPase_c"/>
    <property type="match status" value="1"/>
</dbReference>
<comment type="caution">
    <text evidence="9">The sequence shown here is derived from an EMBL/GenBank/DDBJ whole genome shotgun (WGS) entry which is preliminary data.</text>
</comment>
<dbReference type="Gene3D" id="1.10.287.130">
    <property type="match status" value="1"/>
</dbReference>
<keyword evidence="6" id="KW-0902">Two-component regulatory system</keyword>
<dbReference type="SMART" id="SM00388">
    <property type="entry name" value="HisKA"/>
    <property type="match status" value="1"/>
</dbReference>
<dbReference type="PANTHER" id="PTHR43711">
    <property type="entry name" value="TWO-COMPONENT HISTIDINE KINASE"/>
    <property type="match status" value="1"/>
</dbReference>
<evidence type="ECO:0000256" key="2">
    <source>
        <dbReference type="ARBA" id="ARBA00012438"/>
    </source>
</evidence>
<dbReference type="PRINTS" id="PR00344">
    <property type="entry name" value="BCTRLSENSOR"/>
</dbReference>
<keyword evidence="3" id="KW-0597">Phosphoprotein</keyword>
<evidence type="ECO:0000256" key="1">
    <source>
        <dbReference type="ARBA" id="ARBA00000085"/>
    </source>
</evidence>
<gene>
    <name evidence="9" type="ORF">ROI90_02660</name>
</gene>
<evidence type="ECO:0000256" key="6">
    <source>
        <dbReference type="ARBA" id="ARBA00023012"/>
    </source>
</evidence>
<keyword evidence="7" id="KW-1133">Transmembrane helix</keyword>
<dbReference type="RefSeq" id="WP_315996803.1">
    <property type="nucleotide sequence ID" value="NZ_JAWDJT010000002.1"/>
</dbReference>
<keyword evidence="7" id="KW-0812">Transmembrane</keyword>
<name>A0ABU3TDC8_9BACT</name>
<evidence type="ECO:0000313" key="10">
    <source>
        <dbReference type="Proteomes" id="UP001250698"/>
    </source>
</evidence>
<feature type="transmembrane region" description="Helical" evidence="7">
    <location>
        <begin position="38"/>
        <end position="56"/>
    </location>
</feature>
<dbReference type="InterPro" id="IPR050736">
    <property type="entry name" value="Sensor_HK_Regulatory"/>
</dbReference>
<feature type="domain" description="Histidine kinase" evidence="8">
    <location>
        <begin position="127"/>
        <end position="350"/>
    </location>
</feature>
<keyword evidence="4" id="KW-0808">Transferase</keyword>
<evidence type="ECO:0000256" key="5">
    <source>
        <dbReference type="ARBA" id="ARBA00022777"/>
    </source>
</evidence>
<dbReference type="SUPFAM" id="SSF47384">
    <property type="entry name" value="Homodimeric domain of signal transducing histidine kinase"/>
    <property type="match status" value="1"/>
</dbReference>
<dbReference type="InterPro" id="IPR003594">
    <property type="entry name" value="HATPase_dom"/>
</dbReference>
<proteinExistence type="predicted"/>
<dbReference type="InterPro" id="IPR003661">
    <property type="entry name" value="HisK_dim/P_dom"/>
</dbReference>
<keyword evidence="7" id="KW-0472">Membrane</keyword>
<evidence type="ECO:0000313" key="9">
    <source>
        <dbReference type="EMBL" id="MDU0369285.1"/>
    </source>
</evidence>
<keyword evidence="5 9" id="KW-0418">Kinase</keyword>
<dbReference type="PROSITE" id="PS50109">
    <property type="entry name" value="HIS_KIN"/>
    <property type="match status" value="1"/>
</dbReference>
<dbReference type="InterPro" id="IPR036097">
    <property type="entry name" value="HisK_dim/P_sf"/>
</dbReference>
<dbReference type="InterPro" id="IPR005467">
    <property type="entry name" value="His_kinase_dom"/>
</dbReference>
<dbReference type="Proteomes" id="UP001250698">
    <property type="component" value="Unassembled WGS sequence"/>
</dbReference>
<dbReference type="Pfam" id="PF02518">
    <property type="entry name" value="HATPase_c"/>
    <property type="match status" value="1"/>
</dbReference>
<dbReference type="SUPFAM" id="SSF55874">
    <property type="entry name" value="ATPase domain of HSP90 chaperone/DNA topoisomerase II/histidine kinase"/>
    <property type="match status" value="1"/>
</dbReference>
<dbReference type="PANTHER" id="PTHR43711:SF1">
    <property type="entry name" value="HISTIDINE KINASE 1"/>
    <property type="match status" value="1"/>
</dbReference>
<evidence type="ECO:0000259" key="8">
    <source>
        <dbReference type="PROSITE" id="PS50109"/>
    </source>
</evidence>
<evidence type="ECO:0000256" key="4">
    <source>
        <dbReference type="ARBA" id="ARBA00022679"/>
    </source>
</evidence>
<dbReference type="InterPro" id="IPR036890">
    <property type="entry name" value="HATPase_C_sf"/>
</dbReference>
<sequence>MRFNVPSRTIAIILSLLVAAVLTTLAWLAPTMPFRQGVLAAGVSVAACFLLLYLMFEALIFREINNIYESLENIKRKEFRRMSNKFLFRPEPLKRMRDEILDMAQRRQQEIEELQRLQVLRREFLADVSHELKTPIFAAQGFVHTILDDDDVDEFTRKKFLQKAATSLDALDALVQDLVTISQLEKGVVRMRRQRFNLIELVQDIFEQLELKAAQRHVTLELQPPPEPDAALVVADRNRIRQVLINLIDNAIKYGRENGHVTVSLLPNGKSLRVQVQDDGEGIPKQFQNRIFERFYRIDKSRTRESRQAGGSGLGLAISKHIVEAHKSTIRVHSELGQGTTLEFKLPKPKKRVADKIADAQA</sequence>
<dbReference type="Pfam" id="PF00512">
    <property type="entry name" value="HisKA"/>
    <property type="match status" value="1"/>
</dbReference>
<organism evidence="9 10">
    <name type="scientific">Hymenobacter endophyticus</name>
    <dbReference type="NCBI Taxonomy" id="3076335"/>
    <lineage>
        <taxon>Bacteria</taxon>
        <taxon>Pseudomonadati</taxon>
        <taxon>Bacteroidota</taxon>
        <taxon>Cytophagia</taxon>
        <taxon>Cytophagales</taxon>
        <taxon>Hymenobacteraceae</taxon>
        <taxon>Hymenobacter</taxon>
    </lineage>
</organism>
<dbReference type="GO" id="GO:0016301">
    <property type="term" value="F:kinase activity"/>
    <property type="evidence" value="ECO:0007669"/>
    <property type="project" value="UniProtKB-KW"/>
</dbReference>
<reference evidence="9 10" key="1">
    <citation type="submission" date="2023-10" db="EMBL/GenBank/DDBJ databases">
        <title>Hymenobacter endophyticus sp. nov., an isolate from the leaf tissues of wheat.</title>
        <authorList>
            <person name="Dai Y."/>
        </authorList>
    </citation>
    <scope>NUCLEOTIDE SEQUENCE [LARGE SCALE GENOMIC DNA]</scope>
    <source>
        <strain evidence="9 10">ZK17L-C2</strain>
    </source>
</reference>
<dbReference type="CDD" id="cd00075">
    <property type="entry name" value="HATPase"/>
    <property type="match status" value="1"/>
</dbReference>
<comment type="catalytic activity">
    <reaction evidence="1">
        <text>ATP + protein L-histidine = ADP + protein N-phospho-L-histidine.</text>
        <dbReference type="EC" id="2.7.13.3"/>
    </reaction>
</comment>
<dbReference type="EMBL" id="JAWDJT010000002">
    <property type="protein sequence ID" value="MDU0369285.1"/>
    <property type="molecule type" value="Genomic_DNA"/>
</dbReference>
<keyword evidence="10" id="KW-1185">Reference proteome</keyword>
<dbReference type="Gene3D" id="3.30.565.10">
    <property type="entry name" value="Histidine kinase-like ATPase, C-terminal domain"/>
    <property type="match status" value="1"/>
</dbReference>
<dbReference type="CDD" id="cd00082">
    <property type="entry name" value="HisKA"/>
    <property type="match status" value="1"/>
</dbReference>